<dbReference type="GO" id="GO:0005524">
    <property type="term" value="F:ATP binding"/>
    <property type="evidence" value="ECO:0007669"/>
    <property type="project" value="UniProtKB-KW"/>
</dbReference>
<comment type="cofactor">
    <cofactor evidence="5">
        <name>Mg(2+)</name>
        <dbReference type="ChEBI" id="CHEBI:18420"/>
    </cofactor>
</comment>
<gene>
    <name evidence="6" type="ORF">VMCG_01089</name>
</gene>
<feature type="binding site" evidence="5">
    <location>
        <position position="16"/>
    </location>
    <ligand>
        <name>ATP</name>
        <dbReference type="ChEBI" id="CHEBI:30616"/>
    </ligand>
</feature>
<dbReference type="NCBIfam" id="TIGR00016">
    <property type="entry name" value="ackA"/>
    <property type="match status" value="1"/>
</dbReference>
<dbReference type="UniPathway" id="UPA00340">
    <property type="reaction ID" value="UER00458"/>
</dbReference>
<feature type="site" description="Transition state stabilizer" evidence="5">
    <location>
        <position position="188"/>
    </location>
</feature>
<evidence type="ECO:0000256" key="5">
    <source>
        <dbReference type="HAMAP-Rule" id="MF_03131"/>
    </source>
</evidence>
<dbReference type="Pfam" id="PF00871">
    <property type="entry name" value="Acetate_kinase"/>
    <property type="match status" value="1"/>
</dbReference>
<keyword evidence="4 5" id="KW-0067">ATP-binding</keyword>
<keyword evidence="5" id="KW-0479">Metal-binding</keyword>
<proteinExistence type="inferred from homology"/>
<evidence type="ECO:0000256" key="4">
    <source>
        <dbReference type="ARBA" id="ARBA00022840"/>
    </source>
</evidence>
<dbReference type="OrthoDB" id="67445at2759"/>
<dbReference type="PROSITE" id="PS01076">
    <property type="entry name" value="ACETATE_KINASE_2"/>
    <property type="match status" value="1"/>
</dbReference>
<dbReference type="InterPro" id="IPR000890">
    <property type="entry name" value="Aliphatic_acid_kin_short-chain"/>
</dbReference>
<comment type="pathway">
    <text evidence="5">Metabolic intermediate biosynthesis; acetyl-CoA biosynthesis; acetyl-CoA from acetate: step 1/2.</text>
</comment>
<dbReference type="InterPro" id="IPR043129">
    <property type="entry name" value="ATPase_NBD"/>
</dbReference>
<evidence type="ECO:0000256" key="1">
    <source>
        <dbReference type="ARBA" id="ARBA00022679"/>
    </source>
</evidence>
<evidence type="ECO:0000313" key="6">
    <source>
        <dbReference type="EMBL" id="ROW11392.1"/>
    </source>
</evidence>
<comment type="caution">
    <text evidence="6">The sequence shown here is derived from an EMBL/GenBank/DDBJ whole genome shotgun (WGS) entry which is preliminary data.</text>
</comment>
<dbReference type="GO" id="GO:0008776">
    <property type="term" value="F:acetate kinase activity"/>
    <property type="evidence" value="ECO:0007669"/>
    <property type="project" value="UniProtKB-UniRule"/>
</dbReference>
<dbReference type="HAMAP" id="MF_00020">
    <property type="entry name" value="Acetate_kinase"/>
    <property type="match status" value="1"/>
</dbReference>
<keyword evidence="2 5" id="KW-0547">Nucleotide-binding</keyword>
<dbReference type="GO" id="GO:0006083">
    <property type="term" value="P:acetate metabolic process"/>
    <property type="evidence" value="ECO:0007669"/>
    <property type="project" value="TreeGrafter"/>
</dbReference>
<feature type="site" description="Transition state stabilizer" evidence="5">
    <location>
        <position position="249"/>
    </location>
</feature>
<dbReference type="STRING" id="356882.A0A423X684"/>
<keyword evidence="7" id="KW-1185">Reference proteome</keyword>
<dbReference type="SUPFAM" id="SSF53067">
    <property type="entry name" value="Actin-like ATPase domain"/>
    <property type="match status" value="2"/>
</dbReference>
<dbReference type="AlphaFoldDB" id="A0A423X684"/>
<dbReference type="PANTHER" id="PTHR21060">
    <property type="entry name" value="ACETATE KINASE"/>
    <property type="match status" value="1"/>
</dbReference>
<dbReference type="PANTHER" id="PTHR21060:SF15">
    <property type="entry name" value="ACETATE KINASE-RELATED"/>
    <property type="match status" value="1"/>
</dbReference>
<dbReference type="PRINTS" id="PR00471">
    <property type="entry name" value="ACETATEKNASE"/>
</dbReference>
<organism evidence="6 7">
    <name type="scientific">Cytospora schulzeri</name>
    <dbReference type="NCBI Taxonomy" id="448051"/>
    <lineage>
        <taxon>Eukaryota</taxon>
        <taxon>Fungi</taxon>
        <taxon>Dikarya</taxon>
        <taxon>Ascomycota</taxon>
        <taxon>Pezizomycotina</taxon>
        <taxon>Sordariomycetes</taxon>
        <taxon>Sordariomycetidae</taxon>
        <taxon>Diaporthales</taxon>
        <taxon>Cytosporaceae</taxon>
        <taxon>Cytospora</taxon>
    </lineage>
</organism>
<evidence type="ECO:0000256" key="2">
    <source>
        <dbReference type="ARBA" id="ARBA00022741"/>
    </source>
</evidence>
<feature type="binding site" evidence="5">
    <location>
        <position position="100"/>
    </location>
    <ligand>
        <name>substrate</name>
    </ligand>
</feature>
<dbReference type="InterPro" id="IPR023865">
    <property type="entry name" value="Aliphatic_acid_kinase_CS"/>
</dbReference>
<reference evidence="6 7" key="1">
    <citation type="submission" date="2015-09" db="EMBL/GenBank/DDBJ databases">
        <title>Host preference determinants of Valsa canker pathogens revealed by comparative genomics.</title>
        <authorList>
            <person name="Yin Z."/>
            <person name="Huang L."/>
        </authorList>
    </citation>
    <scope>NUCLEOTIDE SEQUENCE [LARGE SCALE GENOMIC DNA]</scope>
    <source>
        <strain evidence="6 7">03-1</strain>
    </source>
</reference>
<comment type="similarity">
    <text evidence="5">Belongs to the acetokinase family.</text>
</comment>
<feature type="binding site" evidence="5">
    <location>
        <position position="424"/>
    </location>
    <ligand>
        <name>Mg(2+)</name>
        <dbReference type="ChEBI" id="CHEBI:18420"/>
    </ligand>
</feature>
<dbReference type="Proteomes" id="UP000283895">
    <property type="component" value="Unassembled WGS sequence"/>
</dbReference>
<dbReference type="EC" id="2.7.2.1" evidence="5"/>
<evidence type="ECO:0000313" key="7">
    <source>
        <dbReference type="Proteomes" id="UP000283895"/>
    </source>
</evidence>
<accession>A0A423X684</accession>
<dbReference type="Gene3D" id="3.30.420.40">
    <property type="match status" value="2"/>
</dbReference>
<feature type="active site" description="Proton donor/acceptor" evidence="5">
    <location>
        <position position="156"/>
    </location>
</feature>
<feature type="binding site" evidence="5">
    <location>
        <position position="9"/>
    </location>
    <ligand>
        <name>Mg(2+)</name>
        <dbReference type="ChEBI" id="CHEBI:18420"/>
    </ligand>
</feature>
<comment type="catalytic activity">
    <reaction evidence="5">
        <text>acetate + ATP = acetyl phosphate + ADP</text>
        <dbReference type="Rhea" id="RHEA:11352"/>
        <dbReference type="ChEBI" id="CHEBI:22191"/>
        <dbReference type="ChEBI" id="CHEBI:30089"/>
        <dbReference type="ChEBI" id="CHEBI:30616"/>
        <dbReference type="ChEBI" id="CHEBI:456216"/>
        <dbReference type="EC" id="2.7.2.1"/>
    </reaction>
</comment>
<protein>
    <recommendedName>
        <fullName evidence="5">Probable acetate kinase</fullName>
        <ecNumber evidence="5">2.7.2.1</ecNumber>
    </recommendedName>
    <alternativeName>
        <fullName evidence="5">Acetokinase</fullName>
    </alternativeName>
</protein>
<keyword evidence="5" id="KW-0460">Magnesium</keyword>
<dbReference type="EMBL" id="LKEA01000002">
    <property type="protein sequence ID" value="ROW11392.1"/>
    <property type="molecule type" value="Genomic_DNA"/>
</dbReference>
<name>A0A423X684_9PEZI</name>
<evidence type="ECO:0000256" key="3">
    <source>
        <dbReference type="ARBA" id="ARBA00022777"/>
    </source>
</evidence>
<dbReference type="GO" id="GO:0006085">
    <property type="term" value="P:acetyl-CoA biosynthetic process"/>
    <property type="evidence" value="ECO:0007669"/>
    <property type="project" value="UniProtKB-UniRule"/>
</dbReference>
<keyword evidence="1 5" id="KW-0808">Transferase</keyword>
<dbReference type="InterPro" id="IPR004372">
    <property type="entry name" value="Ac/propionate_kinase"/>
</dbReference>
<dbReference type="PROSITE" id="PS01075">
    <property type="entry name" value="ACETATE_KINASE_1"/>
    <property type="match status" value="1"/>
</dbReference>
<feature type="binding site" evidence="5">
    <location>
        <begin position="216"/>
        <end position="220"/>
    </location>
    <ligand>
        <name>ATP</name>
        <dbReference type="ChEBI" id="CHEBI:30616"/>
    </ligand>
</feature>
<keyword evidence="3 5" id="KW-0418">Kinase</keyword>
<comment type="caution">
    <text evidence="5">Lacks conserved residue(s) required for the propagation of feature annotation.</text>
</comment>
<sequence>MTKIILSVNAGSSSVKVSVFSAEVHENPTQLAEAQISGLTSPPPKLTYTRGGTSVSKDSDVGGEVHEQNDAWRIILKTLVDDASLAQIGREEDIAIVCHRIVHGGDFRTAQVINEATYHRLEELNDLAPLHNAPSLEIVRSCVGQLPGAINVACFDTQFHASMPLHVRTYPINQEIAKKNGLRKYGFHGISYSFITRSVAQFLKKDPRQLNIIALHLGSGASACAIKGGRSWDTSMGLTPLAGLPGATRSGSIDPSLVFHYTSDVGRLAPASTKELHISVAETVLNKESGWKALTGTTDFGAIADPSSSSSSSTDHPSHQLAFDLFVDRVCAYVGSYYVSLRGRVDALVFAGGIGERSDRLRKAVVESCACLGFEIDDARNSAVARGGGDDDDDDDGHVVREIGSSSRRDNGQVHKVLVCTTDEQFEMARGAAEDPALWMEDGDDTPDLTLLRVKSGDFH</sequence>
<dbReference type="GO" id="GO:0000287">
    <property type="term" value="F:magnesium ion binding"/>
    <property type="evidence" value="ECO:0007669"/>
    <property type="project" value="UniProtKB-UniRule"/>
</dbReference>